<dbReference type="PANTHER" id="PTHR11223">
    <property type="entry name" value="EXPORTIN 1/5"/>
    <property type="match status" value="1"/>
</dbReference>
<dbReference type="GO" id="GO:0005049">
    <property type="term" value="F:nuclear export signal receptor activity"/>
    <property type="evidence" value="ECO:0007669"/>
    <property type="project" value="InterPro"/>
</dbReference>
<dbReference type="PROSITE" id="PS50166">
    <property type="entry name" value="IMPORTIN_B_NT"/>
    <property type="match status" value="1"/>
</dbReference>
<evidence type="ECO:0000256" key="7">
    <source>
        <dbReference type="ARBA" id="ARBA00073514"/>
    </source>
</evidence>
<gene>
    <name evidence="9" type="ORF">BWQ96_00884</name>
</gene>
<dbReference type="SUPFAM" id="SSF48371">
    <property type="entry name" value="ARM repeat"/>
    <property type="match status" value="1"/>
</dbReference>
<evidence type="ECO:0000256" key="5">
    <source>
        <dbReference type="ARBA" id="ARBA00022927"/>
    </source>
</evidence>
<keyword evidence="6" id="KW-0539">Nucleus</keyword>
<evidence type="ECO:0000313" key="10">
    <source>
        <dbReference type="Proteomes" id="UP000247409"/>
    </source>
</evidence>
<dbReference type="PANTHER" id="PTHR11223:SF2">
    <property type="entry name" value="EXPORTIN-1"/>
    <property type="match status" value="1"/>
</dbReference>
<dbReference type="GO" id="GO:0051028">
    <property type="term" value="P:mRNA transport"/>
    <property type="evidence" value="ECO:0007669"/>
    <property type="project" value="UniProtKB-KW"/>
</dbReference>
<dbReference type="Pfam" id="PF03810">
    <property type="entry name" value="IBN_N"/>
    <property type="match status" value="1"/>
</dbReference>
<dbReference type="FunFam" id="1.25.10.10:FF:001255">
    <property type="entry name" value="Exportin 1"/>
    <property type="match status" value="1"/>
</dbReference>
<keyword evidence="3" id="KW-0813">Transport</keyword>
<sequence length="1123" mass="128609">MERLADPSISDEEYVTLLEQPIRILYNSPNASERNAAQLLLTQLQDMPNAWVRVDKVLDHPSSSINAKFFALQILEKLIRFRWKTLPRSTCESIRNYVVNKVIRLSETDESLRRERVFVSKLNLILVQIVKQEWPAKWQSFMTEIVGASRSSVSLCENNMKILRLLSEEVFEFSSGQMTHDKILQLKKQFTDDFARVFQLCQYVFESADELRSSRPALLVATLKTLEKFLSWIPVGYIFETKLIEVLAGFMNAPALRNATLPCLVEIASMSFTGLRDYDERFGFLFLSVVKQLVVVLPRETDIALAYEDADDETQGFVMDLALFFTGFFKAHTDLLNVEGPREMQEALRIAHEYLVKISRVTNVEVFKTCLEWWSRLALDLYESECHASPRHEHSRTLMLDKPSDVQTAALVTLALNPNGVPRAPLRLSAKRTFYAPILMELRQVMISRMAKPEEVLVVEDENGEIVRETTKDTDAIALYKSMRETLVYLTHLDTQNTENIMLSKLSAQIDNSEWSWHNLSTLCWAIGSISGAMGEEDERKFLVTVVKELLQLCEIKRGKDNKAVVASNILYVVGQYPRFLRAHWKFLKTVVNKLFEFMHETHPGVQDMACDTFLKIAQKCRNKFVVVQPGETEPFIVEMLEKLPEIIQKLESHQIHSFYESCGCIIASEVEPSRQSQLIMKLFELPNSSWRQLLYSASISKEILTQRDKMKNFSSILRTNSRVAESLGPPYLVQLEWIFADMMKVYTAYSGLIQAAVTGPNSGPFATKTAQVRNMRAVKREVLRVLETCIRKSHEKDREKIQKGIIEQLTEPILGDYYNSVPDAREPAVLSLFSTIVAYMQGTLTTAAITVIFKSLVGVTLYMIKNNFEDFPDARINFFLLLRSINQHNFASLFALDENPAKAETEFRIVINAIVWAFKHTERNVAETGLQILLEMLRNVDGSPFVNYFYRIYFKSILNDILSVLTDTFHRPGFRLHTMILMHLIGAVGSGRITEPIWDQSRQDQVVCATANGTVPASNAVFLHNHLLKILREAFPNLTEAQVTDIVKKLLSSADEKMFKVHLRDFLVQTKEFSAGDNTDLFDEEKQLQQLEKEKVEKDRLARTPGLLPPSRVESHLQRISH</sequence>
<dbReference type="InterPro" id="IPR041123">
    <property type="entry name" value="CRM1_repeat"/>
</dbReference>
<dbReference type="SMART" id="SM00913">
    <property type="entry name" value="IBN_N"/>
    <property type="match status" value="1"/>
</dbReference>
<evidence type="ECO:0000256" key="3">
    <source>
        <dbReference type="ARBA" id="ARBA00022448"/>
    </source>
</evidence>
<dbReference type="GO" id="GO:0006611">
    <property type="term" value="P:protein export from nucleus"/>
    <property type="evidence" value="ECO:0007669"/>
    <property type="project" value="InterPro"/>
</dbReference>
<dbReference type="InterPro" id="IPR001494">
    <property type="entry name" value="Importin-beta_N"/>
</dbReference>
<comment type="caution">
    <text evidence="9">The sequence shown here is derived from an EMBL/GenBank/DDBJ whole genome shotgun (WGS) entry which is preliminary data.</text>
</comment>
<evidence type="ECO:0000256" key="1">
    <source>
        <dbReference type="ARBA" id="ARBA00004123"/>
    </source>
</evidence>
<keyword evidence="4" id="KW-0509">mRNA transport</keyword>
<dbReference type="STRING" id="448386.A0A2V3J7X4"/>
<organism evidence="9 10">
    <name type="scientific">Gracilariopsis chorda</name>
    <dbReference type="NCBI Taxonomy" id="448386"/>
    <lineage>
        <taxon>Eukaryota</taxon>
        <taxon>Rhodophyta</taxon>
        <taxon>Florideophyceae</taxon>
        <taxon>Rhodymeniophycidae</taxon>
        <taxon>Gracilariales</taxon>
        <taxon>Gracilariaceae</taxon>
        <taxon>Gracilariopsis</taxon>
    </lineage>
</organism>
<name>A0A2V3J7X4_9FLOR</name>
<dbReference type="GO" id="GO:0031267">
    <property type="term" value="F:small GTPase binding"/>
    <property type="evidence" value="ECO:0007669"/>
    <property type="project" value="InterPro"/>
</dbReference>
<feature type="domain" description="Importin N-terminal" evidence="8">
    <location>
        <begin position="37"/>
        <end position="104"/>
    </location>
</feature>
<dbReference type="InterPro" id="IPR013598">
    <property type="entry name" value="Exportin-1/Importin-b-like"/>
</dbReference>
<dbReference type="Proteomes" id="UP000247409">
    <property type="component" value="Unassembled WGS sequence"/>
</dbReference>
<dbReference type="GO" id="GO:0000056">
    <property type="term" value="P:ribosomal small subunit export from nucleus"/>
    <property type="evidence" value="ECO:0007669"/>
    <property type="project" value="TreeGrafter"/>
</dbReference>
<reference evidence="9 10" key="1">
    <citation type="journal article" date="2018" name="Mol. Biol. Evol.">
        <title>Analysis of the draft genome of the red seaweed Gracilariopsis chorda provides insights into genome size evolution in Rhodophyta.</title>
        <authorList>
            <person name="Lee J."/>
            <person name="Yang E.C."/>
            <person name="Graf L."/>
            <person name="Yang J.H."/>
            <person name="Qiu H."/>
            <person name="Zel Zion U."/>
            <person name="Chan C.X."/>
            <person name="Stephens T.G."/>
            <person name="Weber A.P.M."/>
            <person name="Boo G.H."/>
            <person name="Boo S.M."/>
            <person name="Kim K.M."/>
            <person name="Shin Y."/>
            <person name="Jung M."/>
            <person name="Lee S.J."/>
            <person name="Yim H.S."/>
            <person name="Lee J.H."/>
            <person name="Bhattacharya D."/>
            <person name="Yoon H.S."/>
        </authorList>
    </citation>
    <scope>NUCLEOTIDE SEQUENCE [LARGE SCALE GENOMIC DNA]</scope>
    <source>
        <strain evidence="9 10">SKKU-2015</strain>
        <tissue evidence="9">Whole body</tissue>
    </source>
</reference>
<keyword evidence="5" id="KW-0653">Protein transport</keyword>
<dbReference type="SMART" id="SM01102">
    <property type="entry name" value="CRM1_C"/>
    <property type="match status" value="1"/>
</dbReference>
<dbReference type="GO" id="GO:0005634">
    <property type="term" value="C:nucleus"/>
    <property type="evidence" value="ECO:0007669"/>
    <property type="project" value="UniProtKB-SubCell"/>
</dbReference>
<proteinExistence type="inferred from homology"/>
<dbReference type="AlphaFoldDB" id="A0A2V3J7X4"/>
<dbReference type="InterPro" id="IPR016024">
    <property type="entry name" value="ARM-type_fold"/>
</dbReference>
<evidence type="ECO:0000259" key="8">
    <source>
        <dbReference type="PROSITE" id="PS50166"/>
    </source>
</evidence>
<dbReference type="Pfam" id="PF18784">
    <property type="entry name" value="CRM1_repeat_2"/>
    <property type="match status" value="1"/>
</dbReference>
<keyword evidence="10" id="KW-1185">Reference proteome</keyword>
<evidence type="ECO:0000256" key="2">
    <source>
        <dbReference type="ARBA" id="ARBA00009466"/>
    </source>
</evidence>
<dbReference type="Pfam" id="PF08767">
    <property type="entry name" value="CRM1_C"/>
    <property type="match status" value="1"/>
</dbReference>
<dbReference type="Pfam" id="PF18777">
    <property type="entry name" value="CRM1_repeat"/>
    <property type="match status" value="1"/>
</dbReference>
<dbReference type="OrthoDB" id="27218at2759"/>
<dbReference type="EMBL" id="NBIV01000006">
    <property type="protein sequence ID" value="PXF49310.1"/>
    <property type="molecule type" value="Genomic_DNA"/>
</dbReference>
<comment type="similarity">
    <text evidence="2">Belongs to the exportin family.</text>
</comment>
<dbReference type="InterPro" id="IPR011989">
    <property type="entry name" value="ARM-like"/>
</dbReference>
<dbReference type="InterPro" id="IPR041235">
    <property type="entry name" value="Exp1_repeat_2"/>
</dbReference>
<evidence type="ECO:0000256" key="6">
    <source>
        <dbReference type="ARBA" id="ARBA00023242"/>
    </source>
</evidence>
<dbReference type="InterPro" id="IPR014877">
    <property type="entry name" value="XPO1_C_dom"/>
</dbReference>
<evidence type="ECO:0000256" key="4">
    <source>
        <dbReference type="ARBA" id="ARBA00022816"/>
    </source>
</evidence>
<evidence type="ECO:0000313" key="9">
    <source>
        <dbReference type="EMBL" id="PXF49310.1"/>
    </source>
</evidence>
<dbReference type="GO" id="GO:0000055">
    <property type="term" value="P:ribosomal large subunit export from nucleus"/>
    <property type="evidence" value="ECO:0007669"/>
    <property type="project" value="TreeGrafter"/>
</dbReference>
<dbReference type="Pfam" id="PF08389">
    <property type="entry name" value="Xpo1"/>
    <property type="match status" value="1"/>
</dbReference>
<dbReference type="Gene3D" id="1.25.10.10">
    <property type="entry name" value="Leucine-rich Repeat Variant"/>
    <property type="match status" value="1"/>
</dbReference>
<dbReference type="InterPro" id="IPR040485">
    <property type="entry name" value="XPO1_repeat_3"/>
</dbReference>
<protein>
    <recommendedName>
        <fullName evidence="7">Exportin-1</fullName>
    </recommendedName>
</protein>
<accession>A0A2V3J7X4</accession>
<comment type="subcellular location">
    <subcellularLocation>
        <location evidence="1">Nucleus</location>
    </subcellularLocation>
</comment>
<dbReference type="Pfam" id="PF18787">
    <property type="entry name" value="CRM1_repeat_3"/>
    <property type="match status" value="1"/>
</dbReference>
<dbReference type="GO" id="GO:0005737">
    <property type="term" value="C:cytoplasm"/>
    <property type="evidence" value="ECO:0007669"/>
    <property type="project" value="TreeGrafter"/>
</dbReference>
<dbReference type="InterPro" id="IPR045065">
    <property type="entry name" value="XPO1/5"/>
</dbReference>